<dbReference type="SMART" id="SM01038">
    <property type="entry name" value="Bgal_small_N"/>
    <property type="match status" value="1"/>
</dbReference>
<comment type="cofactor">
    <cofactor evidence="2">
        <name>Ca(2+)</name>
        <dbReference type="ChEBI" id="CHEBI:29108"/>
    </cofactor>
</comment>
<dbReference type="GO" id="GO:0005990">
    <property type="term" value="P:lactose catabolic process"/>
    <property type="evidence" value="ECO:0007669"/>
    <property type="project" value="TreeGrafter"/>
</dbReference>
<comment type="caution">
    <text evidence="12">The sequence shown here is derived from an EMBL/GenBank/DDBJ whole genome shotgun (WGS) entry which is preliminary data.</text>
</comment>
<evidence type="ECO:0000256" key="6">
    <source>
        <dbReference type="ARBA" id="ARBA00022801"/>
    </source>
</evidence>
<dbReference type="InterPro" id="IPR008979">
    <property type="entry name" value="Galactose-bd-like_sf"/>
</dbReference>
<dbReference type="InterPro" id="IPR032312">
    <property type="entry name" value="LacZ_4"/>
</dbReference>
<accession>A0A434AYR9</accession>
<dbReference type="GO" id="GO:0009341">
    <property type="term" value="C:beta-galactosidase complex"/>
    <property type="evidence" value="ECO:0007669"/>
    <property type="project" value="InterPro"/>
</dbReference>
<dbReference type="SUPFAM" id="SSF74650">
    <property type="entry name" value="Galactose mutarotase-like"/>
    <property type="match status" value="1"/>
</dbReference>
<dbReference type="InterPro" id="IPR006102">
    <property type="entry name" value="Ig-like_GH2"/>
</dbReference>
<dbReference type="GO" id="GO:0004565">
    <property type="term" value="F:beta-galactosidase activity"/>
    <property type="evidence" value="ECO:0007669"/>
    <property type="project" value="UniProtKB-EC"/>
</dbReference>
<dbReference type="Gene3D" id="2.70.98.10">
    <property type="match status" value="1"/>
</dbReference>
<dbReference type="InterPro" id="IPR023232">
    <property type="entry name" value="Glyco_hydro_2_AS"/>
</dbReference>
<evidence type="ECO:0000256" key="10">
    <source>
        <dbReference type="SAM" id="SignalP"/>
    </source>
</evidence>
<dbReference type="GO" id="GO:0030246">
    <property type="term" value="F:carbohydrate binding"/>
    <property type="evidence" value="ECO:0007669"/>
    <property type="project" value="InterPro"/>
</dbReference>
<dbReference type="AlphaFoldDB" id="A0A434AYR9"/>
<feature type="domain" description="Beta galactosidase small chain/" evidence="11">
    <location>
        <begin position="757"/>
        <end position="1033"/>
    </location>
</feature>
<dbReference type="Pfam" id="PF02836">
    <property type="entry name" value="Glyco_hydro_2_C"/>
    <property type="match status" value="1"/>
</dbReference>
<keyword evidence="7" id="KW-0106">Calcium</keyword>
<keyword evidence="8" id="KW-0326">Glycosidase</keyword>
<name>A0A434AYR9_9BACT</name>
<dbReference type="Pfam" id="PF02929">
    <property type="entry name" value="Bgal_small_N"/>
    <property type="match status" value="1"/>
</dbReference>
<dbReference type="InterPro" id="IPR050347">
    <property type="entry name" value="Bact_Beta-galactosidase"/>
</dbReference>
<keyword evidence="13" id="KW-1185">Reference proteome</keyword>
<sequence>MYKISIAVLMMLLSVSISAQTTAIQNDWENPQVVGKNKEKPRASFFAFRTSKRAIANKKSNSPFFIDLNGIWKFNWVEKPADRPIDFYKTDYNVSKWKDMKVPAHWELEGYGVPIYTDVSYPFPNNEPYIPHDYNPVGSYKREFIIPENWNGEEIYIHFGGVRSAMYLWINGEKVGYSQGSKTPAEFNITKYAKAGINQLAVEVYRFSDGSYLEDQDYWKVSGFERDVYLFARPKTHINDFSVTAGLNSAYTNGIFHLNVEVAHPFLKSAKRNISVQILDGNKQIYTSTKKMMLKKGDNKVIFTTSVRDVKKWSAETPNLYTLQITLKSGKNIQEVIRRKIGFRTSEIKNGLLQINGVPLTIRGVDRHEHDPDHGRVISEELMIRDIQLMKQFNINAVRGSHYPNRERWYELCDQYGLYLIDEANIEAHGSGPYNPKTTLADKPNWKKAFLDRTISMVERDKNHPSIIIWSLGNETGKGQNFRATYKWIKNRDKTRPVQSEDAGLDSNTDIFCPMYDRMWEMAKYAEKIQKRPLIQCEYAHAMGNSVGNLKDYWDLIYKHRQLQGGFIWDWVDQTFRKVTAKGDTIFAYGGDMGVYKIKNDSNFCANGLITSDRKLHPHIWEVKKVYQPIAFESVQLTNNRFRLINRFDFLNLDDLDISWNLKEDDKEIAGGKINAKGLAAHQSREFSIEIPDVDVKAGKEYFLMLEARSKKDQALVPKGHLIAWEQFKMPWTKDIKPIDISTLPALQLEENEKEIKIEGEHFNMIFSKTEGKIKSYKLEGTELIARALQAFFWRAVTDNDLGNGTPAKCKVWKDAGEKTKLLSFTSKQINPQQIEIDVKLNLTSVSSKYETHYLISGNGDILVDNQFIPYTDELPMIPRMGMQMQLPKNFTKVEWFGRGPQENMWDRKSGAPVGHYKGTAWEQYHPYVRPQETGNKTDVRWIALSNKEGKGLMAIGAPLLSASALPFDYKQLYHSGKGNPQKHGNEIKQGDVISFQIDYKQMGVGGDNSWGAPVHAAYCLPVQPYHYRFILRPINGQKDLDELSKKRYDNE</sequence>
<protein>
    <recommendedName>
        <fullName evidence="5">beta-galactosidase</fullName>
        <ecNumber evidence="5">3.2.1.23</ecNumber>
    </recommendedName>
    <alternativeName>
        <fullName evidence="9">Lactase</fullName>
    </alternativeName>
</protein>
<dbReference type="Gene3D" id="2.60.120.260">
    <property type="entry name" value="Galactose-binding domain-like"/>
    <property type="match status" value="1"/>
</dbReference>
<feature type="chain" id="PRO_5019243073" description="beta-galactosidase" evidence="10">
    <location>
        <begin position="20"/>
        <end position="1052"/>
    </location>
</feature>
<keyword evidence="6" id="KW-0378">Hydrolase</keyword>
<evidence type="ECO:0000256" key="2">
    <source>
        <dbReference type="ARBA" id="ARBA00001913"/>
    </source>
</evidence>
<evidence type="ECO:0000256" key="9">
    <source>
        <dbReference type="ARBA" id="ARBA00032230"/>
    </source>
</evidence>
<dbReference type="InterPro" id="IPR006103">
    <property type="entry name" value="Glyco_hydro_2_cat"/>
</dbReference>
<evidence type="ECO:0000256" key="8">
    <source>
        <dbReference type="ARBA" id="ARBA00023295"/>
    </source>
</evidence>
<gene>
    <name evidence="12" type="ORF">DLK05_03175</name>
</gene>
<keyword evidence="10" id="KW-0732">Signal</keyword>
<evidence type="ECO:0000256" key="3">
    <source>
        <dbReference type="ARBA" id="ARBA00007401"/>
    </source>
</evidence>
<dbReference type="EMBL" id="RJJX01000002">
    <property type="protein sequence ID" value="RUT79700.1"/>
    <property type="molecule type" value="Genomic_DNA"/>
</dbReference>
<dbReference type="OrthoDB" id="9801077at2"/>
<proteinExistence type="inferred from homology"/>
<comment type="similarity">
    <text evidence="3">Belongs to the glycosyl hydrolase 2 family.</text>
</comment>
<dbReference type="SUPFAM" id="SSF49785">
    <property type="entry name" value="Galactose-binding domain-like"/>
    <property type="match status" value="1"/>
</dbReference>
<dbReference type="Pfam" id="PF00703">
    <property type="entry name" value="Glyco_hydro_2"/>
    <property type="match status" value="1"/>
</dbReference>
<dbReference type="InterPro" id="IPR006101">
    <property type="entry name" value="Glyco_hydro_2"/>
</dbReference>
<dbReference type="PRINTS" id="PR00132">
    <property type="entry name" value="GLHYDRLASE2"/>
</dbReference>
<dbReference type="InterPro" id="IPR036156">
    <property type="entry name" value="Beta-gal/glucu_dom_sf"/>
</dbReference>
<dbReference type="InterPro" id="IPR017853">
    <property type="entry name" value="GH"/>
</dbReference>
<evidence type="ECO:0000256" key="1">
    <source>
        <dbReference type="ARBA" id="ARBA00001412"/>
    </source>
</evidence>
<dbReference type="Gene3D" id="3.20.20.80">
    <property type="entry name" value="Glycosidases"/>
    <property type="match status" value="1"/>
</dbReference>
<dbReference type="InterPro" id="IPR004199">
    <property type="entry name" value="B-gal_small/dom_5"/>
</dbReference>
<dbReference type="InterPro" id="IPR011013">
    <property type="entry name" value="Gal_mutarotase_sf_dom"/>
</dbReference>
<dbReference type="InterPro" id="IPR014718">
    <property type="entry name" value="GH-type_carb-bd"/>
</dbReference>
<dbReference type="InterPro" id="IPR013783">
    <property type="entry name" value="Ig-like_fold"/>
</dbReference>
<organism evidence="12 13">
    <name type="scientific">Ancylomarina longa</name>
    <dbReference type="NCBI Taxonomy" id="2487017"/>
    <lineage>
        <taxon>Bacteria</taxon>
        <taxon>Pseudomonadati</taxon>
        <taxon>Bacteroidota</taxon>
        <taxon>Bacteroidia</taxon>
        <taxon>Marinilabiliales</taxon>
        <taxon>Marinifilaceae</taxon>
        <taxon>Ancylomarina</taxon>
    </lineage>
</organism>
<comment type="subunit">
    <text evidence="4">Monomer.</text>
</comment>
<dbReference type="Proteomes" id="UP000282985">
    <property type="component" value="Unassembled WGS sequence"/>
</dbReference>
<feature type="signal peptide" evidence="10">
    <location>
        <begin position="1"/>
        <end position="19"/>
    </location>
</feature>
<dbReference type="InterPro" id="IPR006104">
    <property type="entry name" value="Glyco_hydro_2_N"/>
</dbReference>
<evidence type="ECO:0000313" key="12">
    <source>
        <dbReference type="EMBL" id="RUT79700.1"/>
    </source>
</evidence>
<evidence type="ECO:0000256" key="4">
    <source>
        <dbReference type="ARBA" id="ARBA00011245"/>
    </source>
</evidence>
<comment type="catalytic activity">
    <reaction evidence="1">
        <text>Hydrolysis of terminal non-reducing beta-D-galactose residues in beta-D-galactosides.</text>
        <dbReference type="EC" id="3.2.1.23"/>
    </reaction>
</comment>
<dbReference type="FunFam" id="3.20.20.80:FF:000121">
    <property type="entry name" value="Beta-galactosidase"/>
    <property type="match status" value="1"/>
</dbReference>
<dbReference type="Gene3D" id="2.60.40.10">
    <property type="entry name" value="Immunoglobulins"/>
    <property type="match status" value="2"/>
</dbReference>
<dbReference type="PANTHER" id="PTHR46323">
    <property type="entry name" value="BETA-GALACTOSIDASE"/>
    <property type="match status" value="1"/>
</dbReference>
<reference evidence="12 13" key="1">
    <citation type="submission" date="2018-11" db="EMBL/GenBank/DDBJ databases">
        <title>Parancylomarina longa gen. nov., sp. nov., isolated from sediments of southern Okinawa.</title>
        <authorList>
            <person name="Fu T."/>
        </authorList>
    </citation>
    <scope>NUCLEOTIDE SEQUENCE [LARGE SCALE GENOMIC DNA]</scope>
    <source>
        <strain evidence="12 13">T3-2 S1-C</strain>
    </source>
</reference>
<dbReference type="EC" id="3.2.1.23" evidence="5"/>
<dbReference type="PANTHER" id="PTHR46323:SF2">
    <property type="entry name" value="BETA-GALACTOSIDASE"/>
    <property type="match status" value="1"/>
</dbReference>
<evidence type="ECO:0000259" key="11">
    <source>
        <dbReference type="SMART" id="SM01038"/>
    </source>
</evidence>
<dbReference type="RefSeq" id="WP_127342522.1">
    <property type="nucleotide sequence ID" value="NZ_RJJX01000002.1"/>
</dbReference>
<dbReference type="Pfam" id="PF02837">
    <property type="entry name" value="Glyco_hydro_2_N"/>
    <property type="match status" value="1"/>
</dbReference>
<evidence type="ECO:0000256" key="5">
    <source>
        <dbReference type="ARBA" id="ARBA00012756"/>
    </source>
</evidence>
<evidence type="ECO:0000313" key="13">
    <source>
        <dbReference type="Proteomes" id="UP000282985"/>
    </source>
</evidence>
<dbReference type="Pfam" id="PF16353">
    <property type="entry name" value="LacZ_4"/>
    <property type="match status" value="1"/>
</dbReference>
<dbReference type="SUPFAM" id="SSF51445">
    <property type="entry name" value="(Trans)glycosidases"/>
    <property type="match status" value="1"/>
</dbReference>
<evidence type="ECO:0000256" key="7">
    <source>
        <dbReference type="ARBA" id="ARBA00022837"/>
    </source>
</evidence>
<dbReference type="SUPFAM" id="SSF49303">
    <property type="entry name" value="beta-Galactosidase/glucuronidase domain"/>
    <property type="match status" value="2"/>
</dbReference>
<dbReference type="PROSITE" id="PS00608">
    <property type="entry name" value="GLYCOSYL_HYDROL_F2_2"/>
    <property type="match status" value="1"/>
</dbReference>